<protein>
    <submittedName>
        <fullName evidence="1">Uncharacterized protein</fullName>
    </submittedName>
</protein>
<organism evidence="1 2">
    <name type="scientific">Thermanaerosceptrum fracticalcis</name>
    <dbReference type="NCBI Taxonomy" id="1712410"/>
    <lineage>
        <taxon>Bacteria</taxon>
        <taxon>Bacillati</taxon>
        <taxon>Bacillota</taxon>
        <taxon>Clostridia</taxon>
        <taxon>Eubacteriales</taxon>
        <taxon>Peptococcaceae</taxon>
        <taxon>Thermanaerosceptrum</taxon>
    </lineage>
</organism>
<dbReference type="InterPro" id="IPR009951">
    <property type="entry name" value="Host-nuc_inhib_Gam"/>
</dbReference>
<dbReference type="SUPFAM" id="SSF161266">
    <property type="entry name" value="Gam-like"/>
    <property type="match status" value="1"/>
</dbReference>
<dbReference type="EMBL" id="CP045798">
    <property type="protein sequence ID" value="QNB45865.1"/>
    <property type="molecule type" value="Genomic_DNA"/>
</dbReference>
<dbReference type="AlphaFoldDB" id="A0A7G6E1B1"/>
<dbReference type="GO" id="GO:0003690">
    <property type="term" value="F:double-stranded DNA binding"/>
    <property type="evidence" value="ECO:0007669"/>
    <property type="project" value="InterPro"/>
</dbReference>
<reference evidence="1 2" key="1">
    <citation type="journal article" date="2019" name="Front. Microbiol.">
        <title>Thermoanaerosceptrum fracticalcis gen. nov. sp. nov., a Novel Fumarate-Fermenting Microorganism From a Deep Fractured Carbonate Aquifer of the US Great Basin.</title>
        <authorList>
            <person name="Hamilton-Brehm S.D."/>
            <person name="Stewart L.E."/>
            <person name="Zavarin M."/>
            <person name="Caldwell M."/>
            <person name="Lawson P.A."/>
            <person name="Onstott T.C."/>
            <person name="Grzymski J."/>
            <person name="Neveux I."/>
            <person name="Lollar B.S."/>
            <person name="Russell C.E."/>
            <person name="Moser D.P."/>
        </authorList>
    </citation>
    <scope>NUCLEOTIDE SEQUENCE [LARGE SCALE GENOMIC DNA]</scope>
    <source>
        <strain evidence="1 2">DRI-13</strain>
    </source>
</reference>
<dbReference type="KEGG" id="tfr:BR63_05765"/>
<dbReference type="RefSeq" id="WP_034423637.1">
    <property type="nucleotide sequence ID" value="NZ_CP045798.1"/>
</dbReference>
<evidence type="ECO:0000313" key="1">
    <source>
        <dbReference type="EMBL" id="QNB45865.1"/>
    </source>
</evidence>
<accession>A0A7G6E1B1</accession>
<dbReference type="Proteomes" id="UP000515847">
    <property type="component" value="Chromosome"/>
</dbReference>
<sequence>MDALLKLDLDDIQVPQEDQEEQREAFRITNLEQATWAMRKLRALAAKEAEIRKVAEEEIARINAWLQDEFKGIERSRSFFLGALEGYHRNLIQQDPKAKTVKTPYGKLKLTKQQPEFQRDDALIKAWAKENKPEVLIPQEPKLDWAGLKKQLVVEGDKAIDLTTGEMVPGILVIEREDKFSVEVDSL</sequence>
<gene>
    <name evidence="1" type="ORF">BR63_05765</name>
</gene>
<dbReference type="Pfam" id="PF07352">
    <property type="entry name" value="Phage_Mu_Gam"/>
    <property type="match status" value="1"/>
</dbReference>
<dbReference type="GO" id="GO:0042262">
    <property type="term" value="P:DNA protection"/>
    <property type="evidence" value="ECO:0007669"/>
    <property type="project" value="InterPro"/>
</dbReference>
<name>A0A7G6E1B1_THEFR</name>
<keyword evidence="2" id="KW-1185">Reference proteome</keyword>
<proteinExistence type="predicted"/>
<dbReference type="OrthoDB" id="1908548at2"/>
<evidence type="ECO:0000313" key="2">
    <source>
        <dbReference type="Proteomes" id="UP000515847"/>
    </source>
</evidence>